<feature type="domain" description="Glycosyl hydrolase family 31 C-terminal" evidence="5">
    <location>
        <begin position="574"/>
        <end position="664"/>
    </location>
</feature>
<evidence type="ECO:0000259" key="4">
    <source>
        <dbReference type="Pfam" id="PF17137"/>
    </source>
</evidence>
<comment type="similarity">
    <text evidence="1 2">Belongs to the glycosyl hydrolase 31 family.</text>
</comment>
<dbReference type="CDD" id="cd14752">
    <property type="entry name" value="GH31_N"/>
    <property type="match status" value="1"/>
</dbReference>
<evidence type="ECO:0000256" key="2">
    <source>
        <dbReference type="RuleBase" id="RU361185"/>
    </source>
</evidence>
<gene>
    <name evidence="6" type="ORF">HELGO_WM4416</name>
</gene>
<reference evidence="6" key="1">
    <citation type="submission" date="2020-01" db="EMBL/GenBank/DDBJ databases">
        <authorList>
            <person name="Meier V. D."/>
            <person name="Meier V D."/>
        </authorList>
    </citation>
    <scope>NUCLEOTIDE SEQUENCE</scope>
    <source>
        <strain evidence="6">HLG_WM_MAG_07</strain>
    </source>
</reference>
<accession>A0A6S6TFK3</accession>
<feature type="domain" description="Glycoside hydrolase family 31 TIM barrel" evidence="3">
    <location>
        <begin position="227"/>
        <end position="566"/>
    </location>
</feature>
<evidence type="ECO:0000256" key="1">
    <source>
        <dbReference type="ARBA" id="ARBA00007806"/>
    </source>
</evidence>
<dbReference type="InterPro" id="IPR013780">
    <property type="entry name" value="Glyco_hydro_b"/>
</dbReference>
<dbReference type="Gene3D" id="2.60.40.1180">
    <property type="entry name" value="Golgi alpha-mannosidase II"/>
    <property type="match status" value="2"/>
</dbReference>
<dbReference type="InterPro" id="IPR011013">
    <property type="entry name" value="Gal_mutarotase_sf_dom"/>
</dbReference>
<dbReference type="EMBL" id="CACVAY010000071">
    <property type="protein sequence ID" value="CAA6815217.1"/>
    <property type="molecule type" value="Genomic_DNA"/>
</dbReference>
<dbReference type="InterPro" id="IPR017853">
    <property type="entry name" value="GH"/>
</dbReference>
<dbReference type="SUPFAM" id="SSF51011">
    <property type="entry name" value="Glycosyl hydrolase domain"/>
    <property type="match status" value="1"/>
</dbReference>
<dbReference type="Pfam" id="PF17137">
    <property type="entry name" value="DUF5110"/>
    <property type="match status" value="1"/>
</dbReference>
<dbReference type="EC" id="3.2.1.20" evidence="6"/>
<dbReference type="InterPro" id="IPR048395">
    <property type="entry name" value="Glyco_hydro_31_C"/>
</dbReference>
<dbReference type="SUPFAM" id="SSF51445">
    <property type="entry name" value="(Trans)glycosidases"/>
    <property type="match status" value="1"/>
</dbReference>
<dbReference type="InterPro" id="IPR000322">
    <property type="entry name" value="Glyco_hydro_31_TIM"/>
</dbReference>
<dbReference type="GO" id="GO:0004558">
    <property type="term" value="F:alpha-1,4-glucosidase activity"/>
    <property type="evidence" value="ECO:0007669"/>
    <property type="project" value="UniProtKB-EC"/>
</dbReference>
<sequence>MNNEKGCLNLEIIGEELFRARYKKSPQCKFPASFQKSAYVEAKEYPSTHVASGKEGDDRVLETRSMKVNVNAETFCIDINSKSHKKKASRLCPGRDLDDWLSVKIDRENVSQLYGLGQQHPHSDNPNGDWFKHGKRSAGSQYGNQMVHTDGGLIGNTQFPILYGLGDRIMPWFLFVDNYYPQYWDFEKSPMSLRISAADEVVFYFQMGESLAGLRRKYMDLVGKPLVPSRKYFGLWVSEYGFDNWQELDGIKKSLIENKFPLDGFVMDLQWFGGIEEGSEYSSMGKLTWDDKQFPNAALKIRALKDEHLGLMLIEESYINRGLKEHADLHGKGYLVKTTEGSPVFLDQSPWWGKGGMVDWTNPAAGAFWHDEKRQSLIDMGIMGHWTDLGEPMAFDDVNGVYHGFTSGKNKHADIHNLYNLLWHRSIYEGYRRHNNETRPFILSRSGGPGMQRYGAGMWSGDIPAKYENIGAHLNAHMHMVLSGIDYFSSDAGGFYRHSFPLPQEKYDELYTRWYAISALIDFPLRPHADNLCNCFHTSPDKAGDKASNLANTRLRYELIPYYYSLAHRANRHGEPVVAPALYADDQDFELVGMASQKMIGPWLMAALESRQDKKETQVYLPVGQWFDYRTHEARKRDQKWFYDQLFKEGKYQLPLYARAGAIIPFAAIPEESVDAFSRKQGETRATEDVNIKVFPSKEKTQFTLFDDDGLTNAYQQGSVRTTLVSQQQLASKQQHITIHAAEGSFKGAASKRDIKIIIATSKELDELIVNQLVIGTGDQKFSWRKVDPNTLEITLADTSVYDDYELVIKTK</sequence>
<dbReference type="Gene3D" id="2.60.40.1760">
    <property type="entry name" value="glycosyl hydrolase (family 31)"/>
    <property type="match status" value="1"/>
</dbReference>
<dbReference type="PANTHER" id="PTHR22762:SF166">
    <property type="entry name" value="ALPHA-GLUCOSIDASE"/>
    <property type="match status" value="1"/>
</dbReference>
<feature type="domain" description="DUF5110" evidence="4">
    <location>
        <begin position="691"/>
        <end position="759"/>
    </location>
</feature>
<dbReference type="InterPro" id="IPR033403">
    <property type="entry name" value="DUF5110"/>
</dbReference>
<keyword evidence="2 6" id="KW-0326">Glycosidase</keyword>
<dbReference type="GO" id="GO:0030246">
    <property type="term" value="F:carbohydrate binding"/>
    <property type="evidence" value="ECO:0007669"/>
    <property type="project" value="InterPro"/>
</dbReference>
<evidence type="ECO:0000313" key="6">
    <source>
        <dbReference type="EMBL" id="CAA6815217.1"/>
    </source>
</evidence>
<organism evidence="6">
    <name type="scientific">uncultured Thiotrichaceae bacterium</name>
    <dbReference type="NCBI Taxonomy" id="298394"/>
    <lineage>
        <taxon>Bacteria</taxon>
        <taxon>Pseudomonadati</taxon>
        <taxon>Pseudomonadota</taxon>
        <taxon>Gammaproteobacteria</taxon>
        <taxon>Thiotrichales</taxon>
        <taxon>Thiotrichaceae</taxon>
        <taxon>environmental samples</taxon>
    </lineage>
</organism>
<dbReference type="Pfam" id="PF21365">
    <property type="entry name" value="Glyco_hydro_31_3rd"/>
    <property type="match status" value="1"/>
</dbReference>
<dbReference type="GO" id="GO:0005975">
    <property type="term" value="P:carbohydrate metabolic process"/>
    <property type="evidence" value="ECO:0007669"/>
    <property type="project" value="InterPro"/>
</dbReference>
<name>A0A6S6TFK3_9GAMM</name>
<keyword evidence="2 6" id="KW-0378">Hydrolase</keyword>
<dbReference type="SUPFAM" id="SSF74650">
    <property type="entry name" value="Galactose mutarotase-like"/>
    <property type="match status" value="1"/>
</dbReference>
<proteinExistence type="inferred from homology"/>
<evidence type="ECO:0000259" key="5">
    <source>
        <dbReference type="Pfam" id="PF21365"/>
    </source>
</evidence>
<dbReference type="Pfam" id="PF01055">
    <property type="entry name" value="Glyco_hydro_31_2nd"/>
    <property type="match status" value="1"/>
</dbReference>
<evidence type="ECO:0000259" key="3">
    <source>
        <dbReference type="Pfam" id="PF01055"/>
    </source>
</evidence>
<protein>
    <submittedName>
        <fullName evidence="6">Alpha-glucosidase (EC)</fullName>
        <ecNumber evidence="6">3.2.1.20</ecNumber>
    </submittedName>
</protein>
<dbReference type="PANTHER" id="PTHR22762">
    <property type="entry name" value="ALPHA-GLUCOSIDASE"/>
    <property type="match status" value="1"/>
</dbReference>
<dbReference type="AlphaFoldDB" id="A0A6S6TFK3"/>
<dbReference type="Gene3D" id="3.20.20.80">
    <property type="entry name" value="Glycosidases"/>
    <property type="match status" value="1"/>
</dbReference>